<dbReference type="OrthoDB" id="7959174at2"/>
<sequence>MKKLSVEEFIKELGSSSPAPGGGSVAALVVALSGALTSMVYSLTIGKKIYEALSYDIKNNINENFKESDLFSEDSLNLMEKDKEVFLKLMDCYKLPKNTAEEISIRKKEIDLKTYDAMMVPLNLLRKSLLFYENIKFSAKYCNINVISDAGVAAIMLHSGIESAALNVKINLSYLKDEKLKKEIKNEIEESLKKSNRQKEEIITLVNQKIQ</sequence>
<dbReference type="STRING" id="1533.SAMN05443638_11359"/>
<feature type="domain" description="Cyclodeaminase/cyclohydrolase" evidence="2">
    <location>
        <begin position="5"/>
        <end position="190"/>
    </location>
</feature>
<dbReference type="Gene3D" id="1.20.120.680">
    <property type="entry name" value="Formiminotetrahydrofolate cyclodeaminase monomer, up-and-down helical bundle"/>
    <property type="match status" value="1"/>
</dbReference>
<evidence type="ECO:0000259" key="2">
    <source>
        <dbReference type="Pfam" id="PF04961"/>
    </source>
</evidence>
<dbReference type="EMBL" id="FQVM01000013">
    <property type="protein sequence ID" value="SHE83500.1"/>
    <property type="molecule type" value="Genomic_DNA"/>
</dbReference>
<dbReference type="InterPro" id="IPR007044">
    <property type="entry name" value="Cyclodeamin/CycHdrlase"/>
</dbReference>
<evidence type="ECO:0000313" key="3">
    <source>
        <dbReference type="EMBL" id="SHE83500.1"/>
    </source>
</evidence>
<gene>
    <name evidence="3" type="ORF">SAMN05443638_11359</name>
</gene>
<keyword evidence="1" id="KW-0472">Membrane</keyword>
<evidence type="ECO:0000256" key="1">
    <source>
        <dbReference type="SAM" id="Phobius"/>
    </source>
</evidence>
<dbReference type="Pfam" id="PF04961">
    <property type="entry name" value="FTCD_C"/>
    <property type="match status" value="1"/>
</dbReference>
<keyword evidence="1" id="KW-0812">Transmembrane</keyword>
<organism evidence="3 4">
    <name type="scientific">Clostridium fallax</name>
    <dbReference type="NCBI Taxonomy" id="1533"/>
    <lineage>
        <taxon>Bacteria</taxon>
        <taxon>Bacillati</taxon>
        <taxon>Bacillota</taxon>
        <taxon>Clostridia</taxon>
        <taxon>Eubacteriales</taxon>
        <taxon>Clostridiaceae</taxon>
        <taxon>Clostridium</taxon>
    </lineage>
</organism>
<proteinExistence type="predicted"/>
<feature type="transmembrane region" description="Helical" evidence="1">
    <location>
        <begin position="25"/>
        <end position="44"/>
    </location>
</feature>
<keyword evidence="1" id="KW-1133">Transmembrane helix</keyword>
<dbReference type="AlphaFoldDB" id="A0A1M4WQP9"/>
<dbReference type="SUPFAM" id="SSF101262">
    <property type="entry name" value="Methenyltetrahydrofolate cyclohydrolase-like"/>
    <property type="match status" value="1"/>
</dbReference>
<dbReference type="GO" id="GO:0003824">
    <property type="term" value="F:catalytic activity"/>
    <property type="evidence" value="ECO:0007669"/>
    <property type="project" value="InterPro"/>
</dbReference>
<reference evidence="3 4" key="1">
    <citation type="submission" date="2016-11" db="EMBL/GenBank/DDBJ databases">
        <authorList>
            <person name="Jaros S."/>
            <person name="Januszkiewicz K."/>
            <person name="Wedrychowicz H."/>
        </authorList>
    </citation>
    <scope>NUCLEOTIDE SEQUENCE [LARGE SCALE GENOMIC DNA]</scope>
    <source>
        <strain evidence="3 4">DSM 2631</strain>
    </source>
</reference>
<keyword evidence="4" id="KW-1185">Reference proteome</keyword>
<evidence type="ECO:0000313" key="4">
    <source>
        <dbReference type="Proteomes" id="UP000184035"/>
    </source>
</evidence>
<accession>A0A1M4WQP9</accession>
<name>A0A1M4WQP9_9CLOT</name>
<dbReference type="InterPro" id="IPR036178">
    <property type="entry name" value="Formintransfe-cycloase-like_sf"/>
</dbReference>
<protein>
    <submittedName>
        <fullName evidence="3">Formimidoyltetrahydrofolate cyclodeaminase</fullName>
    </submittedName>
</protein>
<dbReference type="Proteomes" id="UP000184035">
    <property type="component" value="Unassembled WGS sequence"/>
</dbReference>
<dbReference type="RefSeq" id="WP_072896005.1">
    <property type="nucleotide sequence ID" value="NZ_FQVM01000013.1"/>
</dbReference>